<proteinExistence type="predicted"/>
<feature type="compositionally biased region" description="Polar residues" evidence="1">
    <location>
        <begin position="1"/>
        <end position="27"/>
    </location>
</feature>
<dbReference type="EMBL" id="UZAF01001702">
    <property type="protein sequence ID" value="VDO08979.1"/>
    <property type="molecule type" value="Genomic_DNA"/>
</dbReference>
<sequence>MGPTTAPTGSMWQPEFSSEHASVTNAEATDAHTGIVTSQATNPFGNVSFQAQGEFQSQITFLPTLVTSNYD</sequence>
<feature type="region of interest" description="Disordered" evidence="1">
    <location>
        <begin position="1"/>
        <end position="38"/>
    </location>
</feature>
<name>A0A0N4VVK9_HAEPC</name>
<evidence type="ECO:0000256" key="1">
    <source>
        <dbReference type="SAM" id="MobiDB-lite"/>
    </source>
</evidence>
<gene>
    <name evidence="2" type="ORF">HPLM_LOCUS1328</name>
</gene>
<reference evidence="2 3" key="2">
    <citation type="submission" date="2018-11" db="EMBL/GenBank/DDBJ databases">
        <authorList>
            <consortium name="Pathogen Informatics"/>
        </authorList>
    </citation>
    <scope>NUCLEOTIDE SEQUENCE [LARGE SCALE GENOMIC DNA]</scope>
    <source>
        <strain evidence="2 3">MHpl1</strain>
    </source>
</reference>
<reference evidence="4" key="1">
    <citation type="submission" date="2017-02" db="UniProtKB">
        <authorList>
            <consortium name="WormBaseParasite"/>
        </authorList>
    </citation>
    <scope>IDENTIFICATION</scope>
</reference>
<evidence type="ECO:0000313" key="4">
    <source>
        <dbReference type="WBParaSite" id="HPLM_0000132901-mRNA-1"/>
    </source>
</evidence>
<accession>A0A0N4VVK9</accession>
<dbReference type="AlphaFoldDB" id="A0A0N4VVK9"/>
<protein>
    <submittedName>
        <fullName evidence="4">Carboxypeptidase regulatory-like domain-containing protein</fullName>
    </submittedName>
</protein>
<dbReference type="Proteomes" id="UP000268014">
    <property type="component" value="Unassembled WGS sequence"/>
</dbReference>
<evidence type="ECO:0000313" key="2">
    <source>
        <dbReference type="EMBL" id="VDO08979.1"/>
    </source>
</evidence>
<organism evidence="4">
    <name type="scientific">Haemonchus placei</name>
    <name type="common">Barber's pole worm</name>
    <dbReference type="NCBI Taxonomy" id="6290"/>
    <lineage>
        <taxon>Eukaryota</taxon>
        <taxon>Metazoa</taxon>
        <taxon>Ecdysozoa</taxon>
        <taxon>Nematoda</taxon>
        <taxon>Chromadorea</taxon>
        <taxon>Rhabditida</taxon>
        <taxon>Rhabditina</taxon>
        <taxon>Rhabditomorpha</taxon>
        <taxon>Strongyloidea</taxon>
        <taxon>Trichostrongylidae</taxon>
        <taxon>Haemonchus</taxon>
    </lineage>
</organism>
<evidence type="ECO:0000313" key="3">
    <source>
        <dbReference type="Proteomes" id="UP000268014"/>
    </source>
</evidence>
<dbReference type="WBParaSite" id="HPLM_0000132901-mRNA-1">
    <property type="protein sequence ID" value="HPLM_0000132901-mRNA-1"/>
    <property type="gene ID" value="HPLM_0000132901"/>
</dbReference>
<keyword evidence="3" id="KW-1185">Reference proteome</keyword>